<dbReference type="GeneID" id="98613413"/>
<dbReference type="PANTHER" id="PTHR34406">
    <property type="entry name" value="PROTEIN YCEI"/>
    <property type="match status" value="1"/>
</dbReference>
<feature type="chain" id="PRO_5043913997" evidence="1">
    <location>
        <begin position="30"/>
        <end position="203"/>
    </location>
</feature>
<dbReference type="RefSeq" id="WP_011468219.1">
    <property type="nucleotide sequence ID" value="NZ_CP123764.1"/>
</dbReference>
<evidence type="ECO:0000259" key="2">
    <source>
        <dbReference type="SMART" id="SM00867"/>
    </source>
</evidence>
<dbReference type="AlphaFoldDB" id="A0AAW7X8J6"/>
<evidence type="ECO:0000256" key="1">
    <source>
        <dbReference type="SAM" id="SignalP"/>
    </source>
</evidence>
<protein>
    <submittedName>
        <fullName evidence="3">YceI family protein</fullName>
    </submittedName>
</protein>
<dbReference type="PANTHER" id="PTHR34406:SF1">
    <property type="entry name" value="PROTEIN YCEI"/>
    <property type="match status" value="1"/>
</dbReference>
<dbReference type="Proteomes" id="UP001169760">
    <property type="component" value="Unassembled WGS sequence"/>
</dbReference>
<reference evidence="3" key="1">
    <citation type="submission" date="2023-07" db="EMBL/GenBank/DDBJ databases">
        <title>Genome content predicts the carbon catabolic preferences of heterotrophic bacteria.</title>
        <authorList>
            <person name="Gralka M."/>
        </authorList>
    </citation>
    <scope>NUCLEOTIDE SEQUENCE</scope>
    <source>
        <strain evidence="3">I3M17_2</strain>
    </source>
</reference>
<feature type="signal peptide" evidence="1">
    <location>
        <begin position="1"/>
        <end position="29"/>
    </location>
</feature>
<dbReference type="Pfam" id="PF04264">
    <property type="entry name" value="YceI"/>
    <property type="match status" value="1"/>
</dbReference>
<dbReference type="InterPro" id="IPR007372">
    <property type="entry name" value="Lipid/polyisoprenoid-bd_YceI"/>
</dbReference>
<gene>
    <name evidence="3" type="ORF">Q4521_16990</name>
</gene>
<dbReference type="NCBIfam" id="NF002994">
    <property type="entry name" value="PRK03757.1"/>
    <property type="match status" value="1"/>
</dbReference>
<dbReference type="EMBL" id="JAUOPB010000013">
    <property type="protein sequence ID" value="MDO6424185.1"/>
    <property type="molecule type" value="Genomic_DNA"/>
</dbReference>
<keyword evidence="1" id="KW-0732">Signal</keyword>
<evidence type="ECO:0000313" key="4">
    <source>
        <dbReference type="Proteomes" id="UP001169760"/>
    </source>
</evidence>
<feature type="domain" description="Lipid/polyisoprenoid-binding YceI-like" evidence="2">
    <location>
        <begin position="33"/>
        <end position="200"/>
    </location>
</feature>
<sequence length="203" mass="22326">MTLRKQVKKWVAGLAVVSMATASSSLVQAAPETYTIDTKGAHAFVQFRVKHLGYSWLYGRFNDFSGDFVYDAENPAANKVNVVLNMASVDSAHAERDKHIRSGDFFEVDKYKQATFASTSYKKIDDSKGMLTGDLTLFGKTKSISFEVEHVGGGADPWGGYRQGFEGKVVINPADWGKDFSKKLGPALTEVELTLSVEGIRQK</sequence>
<name>A0AAW7X8J6_9GAMM</name>
<dbReference type="Gene3D" id="2.40.128.110">
    <property type="entry name" value="Lipid/polyisoprenoid-binding, YceI-like"/>
    <property type="match status" value="1"/>
</dbReference>
<proteinExistence type="predicted"/>
<evidence type="ECO:0000313" key="3">
    <source>
        <dbReference type="EMBL" id="MDO6424185.1"/>
    </source>
</evidence>
<accession>A0AAW7X8J6</accession>
<comment type="caution">
    <text evidence="3">The sequence shown here is derived from an EMBL/GenBank/DDBJ whole genome shotgun (WGS) entry which is preliminary data.</text>
</comment>
<dbReference type="InterPro" id="IPR036761">
    <property type="entry name" value="TTHA0802/YceI-like_sf"/>
</dbReference>
<dbReference type="SUPFAM" id="SSF101874">
    <property type="entry name" value="YceI-like"/>
    <property type="match status" value="1"/>
</dbReference>
<dbReference type="SMART" id="SM00867">
    <property type="entry name" value="YceI"/>
    <property type="match status" value="1"/>
</dbReference>
<organism evidence="3 4">
    <name type="scientific">Saccharophagus degradans</name>
    <dbReference type="NCBI Taxonomy" id="86304"/>
    <lineage>
        <taxon>Bacteria</taxon>
        <taxon>Pseudomonadati</taxon>
        <taxon>Pseudomonadota</taxon>
        <taxon>Gammaproteobacteria</taxon>
        <taxon>Cellvibrionales</taxon>
        <taxon>Cellvibrionaceae</taxon>
        <taxon>Saccharophagus</taxon>
    </lineage>
</organism>